<reference evidence="2 3" key="1">
    <citation type="journal article" date="2010" name="Proc. Natl. Acad. Sci. U.S.A.">
        <title>Insights into evolution of multicellular fungi from the assembled chromosomes of the mushroom Coprinopsis cinerea (Coprinus cinereus).</title>
        <authorList>
            <person name="Stajich J.E."/>
            <person name="Wilke S.K."/>
            <person name="Ahren D."/>
            <person name="Au C.H."/>
            <person name="Birren B.W."/>
            <person name="Borodovsky M."/>
            <person name="Burns C."/>
            <person name="Canback B."/>
            <person name="Casselton L.A."/>
            <person name="Cheng C.K."/>
            <person name="Deng J."/>
            <person name="Dietrich F.S."/>
            <person name="Fargo D.C."/>
            <person name="Farman M.L."/>
            <person name="Gathman A.C."/>
            <person name="Goldberg J."/>
            <person name="Guigo R."/>
            <person name="Hoegger P.J."/>
            <person name="Hooker J.B."/>
            <person name="Huggins A."/>
            <person name="James T.Y."/>
            <person name="Kamada T."/>
            <person name="Kilaru S."/>
            <person name="Kodira C."/>
            <person name="Kues U."/>
            <person name="Kupfer D."/>
            <person name="Kwan H.S."/>
            <person name="Lomsadze A."/>
            <person name="Li W."/>
            <person name="Lilly W.W."/>
            <person name="Ma L.J."/>
            <person name="Mackey A.J."/>
            <person name="Manning G."/>
            <person name="Martin F."/>
            <person name="Muraguchi H."/>
            <person name="Natvig D.O."/>
            <person name="Palmerini H."/>
            <person name="Ramesh M.A."/>
            <person name="Rehmeyer C.J."/>
            <person name="Roe B.A."/>
            <person name="Shenoy N."/>
            <person name="Stanke M."/>
            <person name="Ter-Hovhannisyan V."/>
            <person name="Tunlid A."/>
            <person name="Velagapudi R."/>
            <person name="Vision T.J."/>
            <person name="Zeng Q."/>
            <person name="Zolan M.E."/>
            <person name="Pukkila P.J."/>
        </authorList>
    </citation>
    <scope>NUCLEOTIDE SEQUENCE [LARGE SCALE GENOMIC DNA]</scope>
    <source>
        <strain evidence="3">Okayama-7 / 130 / ATCC MYA-4618 / FGSC 9003</strain>
    </source>
</reference>
<dbReference type="HOGENOM" id="CLU_1294338_0_0_1"/>
<dbReference type="GeneID" id="6016822"/>
<comment type="caution">
    <text evidence="2">The sequence shown here is derived from an EMBL/GenBank/DDBJ whole genome shotgun (WGS) entry which is preliminary data.</text>
</comment>
<dbReference type="AlphaFoldDB" id="A8PBI3"/>
<evidence type="ECO:0000256" key="1">
    <source>
        <dbReference type="SAM" id="MobiDB-lite"/>
    </source>
</evidence>
<accession>A8PBI3</accession>
<feature type="region of interest" description="Disordered" evidence="1">
    <location>
        <begin position="83"/>
        <end position="124"/>
    </location>
</feature>
<organism evidence="2 3">
    <name type="scientific">Coprinopsis cinerea (strain Okayama-7 / 130 / ATCC MYA-4618 / FGSC 9003)</name>
    <name type="common">Inky cap fungus</name>
    <name type="synonym">Hormographiella aspergillata</name>
    <dbReference type="NCBI Taxonomy" id="240176"/>
    <lineage>
        <taxon>Eukaryota</taxon>
        <taxon>Fungi</taxon>
        <taxon>Dikarya</taxon>
        <taxon>Basidiomycota</taxon>
        <taxon>Agaricomycotina</taxon>
        <taxon>Agaricomycetes</taxon>
        <taxon>Agaricomycetidae</taxon>
        <taxon>Agaricales</taxon>
        <taxon>Agaricineae</taxon>
        <taxon>Psathyrellaceae</taxon>
        <taxon>Coprinopsis</taxon>
    </lineage>
</organism>
<dbReference type="KEGG" id="cci:CC1G_02653"/>
<proteinExistence type="predicted"/>
<evidence type="ECO:0000313" key="2">
    <source>
        <dbReference type="EMBL" id="EAU81637.2"/>
    </source>
</evidence>
<keyword evidence="3" id="KW-1185">Reference proteome</keyword>
<gene>
    <name evidence="2" type="ORF">CC1G_02653</name>
</gene>
<protein>
    <submittedName>
        <fullName evidence="2">Uncharacterized protein</fullName>
    </submittedName>
</protein>
<evidence type="ECO:0000313" key="3">
    <source>
        <dbReference type="Proteomes" id="UP000001861"/>
    </source>
</evidence>
<name>A8PBI3_COPC7</name>
<dbReference type="InParanoid" id="A8PBI3"/>
<dbReference type="VEuPathDB" id="FungiDB:CC1G_02653"/>
<dbReference type="RefSeq" id="XP_001840190.2">
    <property type="nucleotide sequence ID" value="XM_001840138.2"/>
</dbReference>
<dbReference type="EMBL" id="AACS02000004">
    <property type="protein sequence ID" value="EAU81637.2"/>
    <property type="molecule type" value="Genomic_DNA"/>
</dbReference>
<sequence length="213" mass="23766">MLLTVVEIIKREVLKRLAEKRSARLKDPAPRLYRCCLEQTCMWLAQMPYTRVTLSLYKLPSLVKNVSALSHCEKLLLPVDRGTTCAKRGSPTGPSRTHDSDLDTSSRLQNGTSTPDHPQESNRQFDDTHIIDQLDSLAESSVIANKEAEDPGVLHRLKMPCSSSTQEAEQKLWEGRRNAECEWTTERRGRGSNGQWVGGADLVKGSTAVGHRA</sequence>
<dbReference type="Proteomes" id="UP000001861">
    <property type="component" value="Unassembled WGS sequence"/>
</dbReference>
<feature type="compositionally biased region" description="Polar residues" evidence="1">
    <location>
        <begin position="103"/>
        <end position="116"/>
    </location>
</feature>